<dbReference type="Proteomes" id="UP000757435">
    <property type="component" value="Unassembled WGS sequence"/>
</dbReference>
<evidence type="ECO:0000313" key="2">
    <source>
        <dbReference type="EMBL" id="MBW4657507.1"/>
    </source>
</evidence>
<evidence type="ECO:0000313" key="3">
    <source>
        <dbReference type="Proteomes" id="UP000757435"/>
    </source>
</evidence>
<dbReference type="Pfam" id="PF11103">
    <property type="entry name" value="DUF2887"/>
    <property type="match status" value="1"/>
</dbReference>
<dbReference type="InterPro" id="IPR025587">
    <property type="entry name" value="DUF4351"/>
</dbReference>
<comment type="caution">
    <text evidence="2">The sequence shown here is derived from an EMBL/GenBank/DDBJ whole genome shotgun (WGS) entry which is preliminary data.</text>
</comment>
<gene>
    <name evidence="2" type="ORF">KME15_02440</name>
</gene>
<sequence length="295" mass="34441">MRRDSIFYRLFQQSPTLLFELLSTLPANAADYRFDSVAVKEPKFEIDGVFLPPDTGNPGVVYFCEVQFQKDEQLYERLFGEAFLYFYRNRDRFSDWQAVVIYPGRSAEQSEVHPYRSLLGSDQVHRVYLNELGDIRQLPMGMALMLLTTVQDNQAPEEARYLLERSRQEEIAPGTSRSIMELVTTIMVYKFTQLSRVEVEAMLGLSLKETRVYQEAKEEGKQEGRQEGQQEGRKDEAVLLILRQLTRRLKQELPEEVRSQIKSLSLPTLEELGEFLVDFERLEDLLAWLDQHRTP</sequence>
<dbReference type="AlphaFoldDB" id="A0A951Q6H2"/>
<name>A0A951Q6H2_9CYAN</name>
<dbReference type="Pfam" id="PF14261">
    <property type="entry name" value="DUF4351"/>
    <property type="match status" value="1"/>
</dbReference>
<dbReference type="PANTHER" id="PTHR35586">
    <property type="entry name" value="SLL1691 PROTEIN"/>
    <property type="match status" value="1"/>
</dbReference>
<proteinExistence type="predicted"/>
<feature type="domain" description="DUF4351" evidence="1">
    <location>
        <begin position="230"/>
        <end position="289"/>
    </location>
</feature>
<dbReference type="InterPro" id="IPR010106">
    <property type="entry name" value="RpnA"/>
</dbReference>
<dbReference type="EMBL" id="JAHHHD010000002">
    <property type="protein sequence ID" value="MBW4657507.1"/>
    <property type="molecule type" value="Genomic_DNA"/>
</dbReference>
<dbReference type="InterPro" id="IPR022573">
    <property type="entry name" value="DUF2887"/>
</dbReference>
<accession>A0A951Q6H2</accession>
<organism evidence="2 3">
    <name type="scientific">Drouetiella hepatica Uher 2000/2452</name>
    <dbReference type="NCBI Taxonomy" id="904376"/>
    <lineage>
        <taxon>Bacteria</taxon>
        <taxon>Bacillati</taxon>
        <taxon>Cyanobacteriota</taxon>
        <taxon>Cyanophyceae</taxon>
        <taxon>Oculatellales</taxon>
        <taxon>Oculatellaceae</taxon>
        <taxon>Drouetiella</taxon>
    </lineage>
</organism>
<dbReference type="NCBIfam" id="TIGR01784">
    <property type="entry name" value="T_den_put_tspse"/>
    <property type="match status" value="1"/>
</dbReference>
<reference evidence="2" key="1">
    <citation type="submission" date="2021-05" db="EMBL/GenBank/DDBJ databases">
        <authorList>
            <person name="Pietrasiak N."/>
            <person name="Ward R."/>
            <person name="Stajich J.E."/>
            <person name="Kurbessoian T."/>
        </authorList>
    </citation>
    <scope>NUCLEOTIDE SEQUENCE</scope>
    <source>
        <strain evidence="2">UHER 2000/2452</strain>
    </source>
</reference>
<evidence type="ECO:0000259" key="1">
    <source>
        <dbReference type="Pfam" id="PF14261"/>
    </source>
</evidence>
<reference evidence="2" key="2">
    <citation type="journal article" date="2022" name="Microbiol. Resour. Announc.">
        <title>Metagenome Sequencing to Explore Phylogenomics of Terrestrial Cyanobacteria.</title>
        <authorList>
            <person name="Ward R.D."/>
            <person name="Stajich J.E."/>
            <person name="Johansen J.R."/>
            <person name="Huntemann M."/>
            <person name="Clum A."/>
            <person name="Foster B."/>
            <person name="Foster B."/>
            <person name="Roux S."/>
            <person name="Palaniappan K."/>
            <person name="Varghese N."/>
            <person name="Mukherjee S."/>
            <person name="Reddy T.B.K."/>
            <person name="Daum C."/>
            <person name="Copeland A."/>
            <person name="Chen I.A."/>
            <person name="Ivanova N.N."/>
            <person name="Kyrpides N.C."/>
            <person name="Shapiro N."/>
            <person name="Eloe-Fadrosh E.A."/>
            <person name="Pietrasiak N."/>
        </authorList>
    </citation>
    <scope>NUCLEOTIDE SEQUENCE</scope>
    <source>
        <strain evidence="2">UHER 2000/2452</strain>
    </source>
</reference>
<dbReference type="PANTHER" id="PTHR35586:SF2">
    <property type="entry name" value="SLL1542 PROTEIN"/>
    <property type="match status" value="1"/>
</dbReference>
<protein>
    <submittedName>
        <fullName evidence="2">Rpn family recombination-promoting nuclease/putative transposase</fullName>
    </submittedName>
</protein>